<comment type="caution">
    <text evidence="2">The sequence shown here is derived from an EMBL/GenBank/DDBJ whole genome shotgun (WGS) entry which is preliminary data.</text>
</comment>
<feature type="domain" description="N-acetyltransferase" evidence="1">
    <location>
        <begin position="8"/>
        <end position="132"/>
    </location>
</feature>
<dbReference type="STRING" id="33978.A6M13_02315"/>
<keyword evidence="3" id="KW-1185">Reference proteome</keyword>
<dbReference type="SUPFAM" id="SSF55729">
    <property type="entry name" value="Acyl-CoA N-acyltransferases (Nat)"/>
    <property type="match status" value="1"/>
</dbReference>
<dbReference type="OrthoDB" id="2352097at2"/>
<dbReference type="PANTHER" id="PTHR43792">
    <property type="entry name" value="GNAT FAMILY, PUTATIVE (AFU_ORTHOLOGUE AFUA_3G00765)-RELATED-RELATED"/>
    <property type="match status" value="1"/>
</dbReference>
<dbReference type="Pfam" id="PF13302">
    <property type="entry name" value="Acetyltransf_3"/>
    <property type="match status" value="1"/>
</dbReference>
<dbReference type="InterPro" id="IPR000182">
    <property type="entry name" value="GNAT_dom"/>
</dbReference>
<dbReference type="Proteomes" id="UP000093199">
    <property type="component" value="Unassembled WGS sequence"/>
</dbReference>
<dbReference type="AlphaFoldDB" id="A0A1C0YNE4"/>
<proteinExistence type="predicted"/>
<organism evidence="2 3">
    <name type="scientific">Caryophanon tenue</name>
    <dbReference type="NCBI Taxonomy" id="33978"/>
    <lineage>
        <taxon>Bacteria</taxon>
        <taxon>Bacillati</taxon>
        <taxon>Bacillota</taxon>
        <taxon>Bacilli</taxon>
        <taxon>Bacillales</taxon>
        <taxon>Caryophanaceae</taxon>
        <taxon>Caryophanon</taxon>
    </lineage>
</organism>
<evidence type="ECO:0000259" key="1">
    <source>
        <dbReference type="Pfam" id="PF13302"/>
    </source>
</evidence>
<evidence type="ECO:0000313" key="2">
    <source>
        <dbReference type="EMBL" id="OCS88700.1"/>
    </source>
</evidence>
<dbReference type="InterPro" id="IPR051531">
    <property type="entry name" value="N-acetyltransferase"/>
</dbReference>
<protein>
    <submittedName>
        <fullName evidence="2">Alanine acetyltransferase</fullName>
    </submittedName>
</protein>
<dbReference type="EMBL" id="MASJ01000001">
    <property type="protein sequence ID" value="OCS88700.1"/>
    <property type="molecule type" value="Genomic_DNA"/>
</dbReference>
<dbReference type="InterPro" id="IPR016181">
    <property type="entry name" value="Acyl_CoA_acyltransferase"/>
</dbReference>
<keyword evidence="2" id="KW-0808">Transferase</keyword>
<dbReference type="Gene3D" id="3.40.630.30">
    <property type="match status" value="1"/>
</dbReference>
<gene>
    <name evidence="2" type="ORF">A6M13_02315</name>
</gene>
<evidence type="ECO:0000313" key="3">
    <source>
        <dbReference type="Proteomes" id="UP000093199"/>
    </source>
</evidence>
<name>A0A1C0YNE4_9BACL</name>
<sequence>MLKHRDLHECNELFELMSHPSVFPYVRHKAKSPEEFLFMTKQLIEDEKNGLAVSRTILDDWGQVIGTISIYDVQDNAGFLGTWLGKEFQGKGYNEKAKIAFLNELFFELDFNTVFLRIRVENARSIRAAQKLPYVMSAEESHSALLDEINAGETKFRLFKIPKDLFYLVTAHQQDEEEEQAM</sequence>
<reference evidence="2 3" key="1">
    <citation type="submission" date="2016-07" db="EMBL/GenBank/DDBJ databases">
        <title>Caryophanon tenue genome sequencing.</title>
        <authorList>
            <person name="Verma A."/>
            <person name="Pal Y."/>
            <person name="Krishnamurthi S."/>
        </authorList>
    </citation>
    <scope>NUCLEOTIDE SEQUENCE [LARGE SCALE GENOMIC DNA]</scope>
    <source>
        <strain evidence="2 3">DSM 14152</strain>
    </source>
</reference>
<dbReference type="PANTHER" id="PTHR43792:SF1">
    <property type="entry name" value="N-ACETYLTRANSFERASE DOMAIN-CONTAINING PROTEIN"/>
    <property type="match status" value="1"/>
</dbReference>
<dbReference type="RefSeq" id="WP_066542550.1">
    <property type="nucleotide sequence ID" value="NZ_MASJ01000001.1"/>
</dbReference>
<dbReference type="GO" id="GO:0016747">
    <property type="term" value="F:acyltransferase activity, transferring groups other than amino-acyl groups"/>
    <property type="evidence" value="ECO:0007669"/>
    <property type="project" value="InterPro"/>
</dbReference>
<accession>A0A1C0YNE4</accession>